<feature type="compositionally biased region" description="Polar residues" evidence="1">
    <location>
        <begin position="63"/>
        <end position="78"/>
    </location>
</feature>
<organism evidence="5 6">
    <name type="scientific">[Torrubiella] hemipterigena</name>
    <dbReference type="NCBI Taxonomy" id="1531966"/>
    <lineage>
        <taxon>Eukaryota</taxon>
        <taxon>Fungi</taxon>
        <taxon>Dikarya</taxon>
        <taxon>Ascomycota</taxon>
        <taxon>Pezizomycotina</taxon>
        <taxon>Sordariomycetes</taxon>
        <taxon>Hypocreomycetidae</taxon>
        <taxon>Hypocreales</taxon>
        <taxon>Clavicipitaceae</taxon>
        <taxon>Clavicipitaceae incertae sedis</taxon>
        <taxon>'Torrubiella' clade</taxon>
    </lineage>
</organism>
<name>A0A0A1ST84_9HYPO</name>
<feature type="domain" description="DUF7137" evidence="4">
    <location>
        <begin position="123"/>
        <end position="255"/>
    </location>
</feature>
<dbReference type="PANTHER" id="PTHR42028">
    <property type="entry name" value="CHROMOSOME 1, WHOLE GENOME SHOTGUN SEQUENCE"/>
    <property type="match status" value="1"/>
</dbReference>
<protein>
    <recommendedName>
        <fullName evidence="4">DUF7137 domain-containing protein</fullName>
    </recommendedName>
</protein>
<feature type="transmembrane region" description="Helical" evidence="2">
    <location>
        <begin position="264"/>
        <end position="287"/>
    </location>
</feature>
<dbReference type="AlphaFoldDB" id="A0A0A1ST84"/>
<dbReference type="InterPro" id="IPR055561">
    <property type="entry name" value="DUF7137"/>
</dbReference>
<keyword evidence="3" id="KW-0732">Signal</keyword>
<feature type="compositionally biased region" description="Low complexity" evidence="1">
    <location>
        <begin position="99"/>
        <end position="113"/>
    </location>
</feature>
<gene>
    <name evidence="5" type="ORF">VHEMI01506</name>
</gene>
<keyword evidence="2" id="KW-0812">Transmembrane</keyword>
<evidence type="ECO:0000256" key="3">
    <source>
        <dbReference type="SAM" id="SignalP"/>
    </source>
</evidence>
<evidence type="ECO:0000259" key="4">
    <source>
        <dbReference type="Pfam" id="PF23585"/>
    </source>
</evidence>
<dbReference type="Proteomes" id="UP000039046">
    <property type="component" value="Unassembled WGS sequence"/>
</dbReference>
<dbReference type="OrthoDB" id="2435509at2759"/>
<dbReference type="Pfam" id="PF23585">
    <property type="entry name" value="DUF7137"/>
    <property type="match status" value="1"/>
</dbReference>
<sequence>MRPALPLLQLAAALYSVAPLAAAWPGHSTGQVNNVVVVRADPPASAAPSQGQTSNNDKPKETNAGSNTAKPQESNKAGGNTAKPEPTDPPKNKGDSSSKDGGSSSDGGDSSSSERNTDFAFDAGNGRVVMTKPAAFDIPLFRIGTNVTLGWNYTGLLATPTAVDVVLTQTIAKARWTLTANMSFTSAVNYVWDTTVQGSDKSAPLLDSDYQLIVKDSDVPLDQQLKPGYLRPDQVLKLMLYRAQPYVSLPDYQCSGCASAASSMYGSAVGLALTMTVLSVATFTMFVTSAGIV</sequence>
<evidence type="ECO:0000313" key="5">
    <source>
        <dbReference type="EMBL" id="CEJ81376.1"/>
    </source>
</evidence>
<dbReference type="PANTHER" id="PTHR42028:SF1">
    <property type="entry name" value="YALI0E30657P"/>
    <property type="match status" value="1"/>
</dbReference>
<feature type="signal peptide" evidence="3">
    <location>
        <begin position="1"/>
        <end position="23"/>
    </location>
</feature>
<keyword evidence="2" id="KW-0472">Membrane</keyword>
<evidence type="ECO:0000256" key="2">
    <source>
        <dbReference type="SAM" id="Phobius"/>
    </source>
</evidence>
<feature type="region of interest" description="Disordered" evidence="1">
    <location>
        <begin position="43"/>
        <end position="119"/>
    </location>
</feature>
<accession>A0A0A1ST84</accession>
<dbReference type="EMBL" id="CDHN01000001">
    <property type="protein sequence ID" value="CEJ81376.1"/>
    <property type="molecule type" value="Genomic_DNA"/>
</dbReference>
<dbReference type="STRING" id="1531966.A0A0A1ST84"/>
<reference evidence="5 6" key="1">
    <citation type="journal article" date="2015" name="Genome Announc.">
        <title>Draft Genome Sequence and Gene Annotation of the Entomopathogenic Fungus Verticillium hemipterigenum.</title>
        <authorList>
            <person name="Horn F."/>
            <person name="Habel A."/>
            <person name="Scharf D.H."/>
            <person name="Dworschak J."/>
            <person name="Brakhage A.A."/>
            <person name="Guthke R."/>
            <person name="Hertweck C."/>
            <person name="Linde J."/>
        </authorList>
    </citation>
    <scope>NUCLEOTIDE SEQUENCE [LARGE SCALE GENOMIC DNA]</scope>
</reference>
<feature type="compositionally biased region" description="Basic and acidic residues" evidence="1">
    <location>
        <begin position="85"/>
        <end position="98"/>
    </location>
</feature>
<dbReference type="HOGENOM" id="CLU_058864_0_0_1"/>
<proteinExistence type="predicted"/>
<evidence type="ECO:0000313" key="6">
    <source>
        <dbReference type="Proteomes" id="UP000039046"/>
    </source>
</evidence>
<feature type="chain" id="PRO_5001978942" description="DUF7137 domain-containing protein" evidence="3">
    <location>
        <begin position="24"/>
        <end position="293"/>
    </location>
</feature>
<evidence type="ECO:0000256" key="1">
    <source>
        <dbReference type="SAM" id="MobiDB-lite"/>
    </source>
</evidence>
<keyword evidence="6" id="KW-1185">Reference proteome</keyword>
<keyword evidence="2" id="KW-1133">Transmembrane helix</keyword>
<feature type="compositionally biased region" description="Polar residues" evidence="1">
    <location>
        <begin position="47"/>
        <end position="56"/>
    </location>
</feature>